<gene>
    <name evidence="1" type="ORF">AVEN_32900_1</name>
</gene>
<reference evidence="1 2" key="1">
    <citation type="journal article" date="2019" name="Sci. Rep.">
        <title>Orb-weaving spider Araneus ventricosus genome elucidates the spidroin gene catalogue.</title>
        <authorList>
            <person name="Kono N."/>
            <person name="Nakamura H."/>
            <person name="Ohtoshi R."/>
            <person name="Moran D.A.P."/>
            <person name="Shinohara A."/>
            <person name="Yoshida Y."/>
            <person name="Fujiwara M."/>
            <person name="Mori M."/>
            <person name="Tomita M."/>
            <person name="Arakawa K."/>
        </authorList>
    </citation>
    <scope>NUCLEOTIDE SEQUENCE [LARGE SCALE GENOMIC DNA]</scope>
</reference>
<protein>
    <submittedName>
        <fullName evidence="1">Uncharacterized protein</fullName>
    </submittedName>
</protein>
<dbReference type="EMBL" id="BGPR01002716">
    <property type="protein sequence ID" value="GBM77877.1"/>
    <property type="molecule type" value="Genomic_DNA"/>
</dbReference>
<dbReference type="Proteomes" id="UP000499080">
    <property type="component" value="Unassembled WGS sequence"/>
</dbReference>
<proteinExistence type="predicted"/>
<evidence type="ECO:0000313" key="1">
    <source>
        <dbReference type="EMBL" id="GBM77877.1"/>
    </source>
</evidence>
<evidence type="ECO:0000313" key="2">
    <source>
        <dbReference type="Proteomes" id="UP000499080"/>
    </source>
</evidence>
<organism evidence="1 2">
    <name type="scientific">Araneus ventricosus</name>
    <name type="common">Orbweaver spider</name>
    <name type="synonym">Epeira ventricosa</name>
    <dbReference type="NCBI Taxonomy" id="182803"/>
    <lineage>
        <taxon>Eukaryota</taxon>
        <taxon>Metazoa</taxon>
        <taxon>Ecdysozoa</taxon>
        <taxon>Arthropoda</taxon>
        <taxon>Chelicerata</taxon>
        <taxon>Arachnida</taxon>
        <taxon>Araneae</taxon>
        <taxon>Araneomorphae</taxon>
        <taxon>Entelegynae</taxon>
        <taxon>Araneoidea</taxon>
        <taxon>Araneidae</taxon>
        <taxon>Araneus</taxon>
    </lineage>
</organism>
<keyword evidence="2" id="KW-1185">Reference proteome</keyword>
<sequence>MKPSQSLWSNVNFCAKNKNSHPSGNNTLNWHRKLVECRCFLDRESSGLSSAPQKILQFSKGICFQSGKFNYECFGATRILRTTQSDLRLTENQDDNQA</sequence>
<accession>A0A4Y2IJE4</accession>
<name>A0A4Y2IJE4_ARAVE</name>
<comment type="caution">
    <text evidence="1">The sequence shown here is derived from an EMBL/GenBank/DDBJ whole genome shotgun (WGS) entry which is preliminary data.</text>
</comment>
<dbReference type="AlphaFoldDB" id="A0A4Y2IJE4"/>